<dbReference type="AlphaFoldDB" id="A0A2C9UZ59"/>
<feature type="region of interest" description="Disordered" evidence="1">
    <location>
        <begin position="1"/>
        <end position="40"/>
    </location>
</feature>
<dbReference type="EMBL" id="CM004397">
    <property type="protein sequence ID" value="OAY36588.1"/>
    <property type="molecule type" value="Genomic_DNA"/>
</dbReference>
<protein>
    <submittedName>
        <fullName evidence="2">Uncharacterized protein</fullName>
    </submittedName>
</protein>
<sequence>MTHTTSFRKIQAHIQSPVIQNPEDPGSYLRNPSFAKMRSF</sequence>
<gene>
    <name evidence="2" type="ORF">MANES_11G032400</name>
</gene>
<evidence type="ECO:0000313" key="2">
    <source>
        <dbReference type="EMBL" id="OAY36588.1"/>
    </source>
</evidence>
<reference evidence="2" key="1">
    <citation type="submission" date="2016-02" db="EMBL/GenBank/DDBJ databases">
        <title>WGS assembly of Manihot esculenta.</title>
        <authorList>
            <person name="Bredeson J.V."/>
            <person name="Prochnik S.E."/>
            <person name="Lyons J.B."/>
            <person name="Schmutz J."/>
            <person name="Grimwood J."/>
            <person name="Vrebalov J."/>
            <person name="Bart R.S."/>
            <person name="Amuge T."/>
            <person name="Ferguson M.E."/>
            <person name="Green R."/>
            <person name="Putnam N."/>
            <person name="Stites J."/>
            <person name="Rounsley S."/>
            <person name="Rokhsar D.S."/>
        </authorList>
    </citation>
    <scope>NUCLEOTIDE SEQUENCE [LARGE SCALE GENOMIC DNA]</scope>
    <source>
        <tissue evidence="2">Leaf</tissue>
    </source>
</reference>
<accession>A0A2C9UZ59</accession>
<feature type="compositionally biased region" description="Polar residues" evidence="1">
    <location>
        <begin position="1"/>
        <end position="19"/>
    </location>
</feature>
<evidence type="ECO:0000256" key="1">
    <source>
        <dbReference type="SAM" id="MobiDB-lite"/>
    </source>
</evidence>
<organism evidence="2">
    <name type="scientific">Manihot esculenta</name>
    <name type="common">Cassava</name>
    <name type="synonym">Jatropha manihot</name>
    <dbReference type="NCBI Taxonomy" id="3983"/>
    <lineage>
        <taxon>Eukaryota</taxon>
        <taxon>Viridiplantae</taxon>
        <taxon>Streptophyta</taxon>
        <taxon>Embryophyta</taxon>
        <taxon>Tracheophyta</taxon>
        <taxon>Spermatophyta</taxon>
        <taxon>Magnoliopsida</taxon>
        <taxon>eudicotyledons</taxon>
        <taxon>Gunneridae</taxon>
        <taxon>Pentapetalae</taxon>
        <taxon>rosids</taxon>
        <taxon>fabids</taxon>
        <taxon>Malpighiales</taxon>
        <taxon>Euphorbiaceae</taxon>
        <taxon>Crotonoideae</taxon>
        <taxon>Manihoteae</taxon>
        <taxon>Manihot</taxon>
    </lineage>
</organism>
<name>A0A2C9UZ59_MANES</name>
<proteinExistence type="predicted"/>